<dbReference type="AlphaFoldDB" id="A0A1D6EP53"/>
<reference evidence="1" key="1">
    <citation type="submission" date="2015-12" db="EMBL/GenBank/DDBJ databases">
        <title>Update maize B73 reference genome by single molecule sequencing technologies.</title>
        <authorList>
            <consortium name="Maize Genome Sequencing Project"/>
            <person name="Ware D."/>
        </authorList>
    </citation>
    <scope>NUCLEOTIDE SEQUENCE [LARGE SCALE GENOMIC DNA]</scope>
    <source>
        <tissue evidence="1">Seedling</tissue>
    </source>
</reference>
<proteinExistence type="predicted"/>
<protein>
    <submittedName>
        <fullName evidence="1">Uncharacterized protein</fullName>
    </submittedName>
</protein>
<dbReference type="InParanoid" id="A0A1D6EP53"/>
<dbReference type="PaxDb" id="4577-AC193466.3_FGP001"/>
<gene>
    <name evidence="1" type="ORF">ZEAMMB73_Zm00001d005623</name>
</gene>
<dbReference type="EMBL" id="CM007648">
    <property type="protein sequence ID" value="ONM21561.1"/>
    <property type="molecule type" value="Genomic_DNA"/>
</dbReference>
<sequence length="163" mass="17462">MGDGRYGPGRPTTMGQRAPSVLLLEGARAPSKARAGEKRKKGRGWWTREALCTSTSLGRPTTMDGKAGWRLKKAGRGKGEPVLGVFGRRRGAVAESRRRERDWKERPAWIPGAIAVRRGRLVRDGSTARKPGVGVSNGCATLGLLLLCARSTGDEGTEAASPR</sequence>
<accession>A0A1D6EP53</accession>
<name>A0A1D6EP53_MAIZE</name>
<evidence type="ECO:0000313" key="1">
    <source>
        <dbReference type="EMBL" id="ONM21561.1"/>
    </source>
</evidence>
<organism evidence="1">
    <name type="scientific">Zea mays</name>
    <name type="common">Maize</name>
    <dbReference type="NCBI Taxonomy" id="4577"/>
    <lineage>
        <taxon>Eukaryota</taxon>
        <taxon>Viridiplantae</taxon>
        <taxon>Streptophyta</taxon>
        <taxon>Embryophyta</taxon>
        <taxon>Tracheophyta</taxon>
        <taxon>Spermatophyta</taxon>
        <taxon>Magnoliopsida</taxon>
        <taxon>Liliopsida</taxon>
        <taxon>Poales</taxon>
        <taxon>Poaceae</taxon>
        <taxon>PACMAD clade</taxon>
        <taxon>Panicoideae</taxon>
        <taxon>Andropogonodae</taxon>
        <taxon>Andropogoneae</taxon>
        <taxon>Tripsacinae</taxon>
        <taxon>Zea</taxon>
    </lineage>
</organism>